<organism evidence="2 3">
    <name type="scientific">Verticillium longisporum</name>
    <name type="common">Verticillium dahliae var. longisporum</name>
    <dbReference type="NCBI Taxonomy" id="100787"/>
    <lineage>
        <taxon>Eukaryota</taxon>
        <taxon>Fungi</taxon>
        <taxon>Dikarya</taxon>
        <taxon>Ascomycota</taxon>
        <taxon>Pezizomycotina</taxon>
        <taxon>Sordariomycetes</taxon>
        <taxon>Hypocreomycetidae</taxon>
        <taxon>Glomerellales</taxon>
        <taxon>Plectosphaerellaceae</taxon>
        <taxon>Verticillium</taxon>
    </lineage>
</organism>
<name>A0A0G4M711_VERLO</name>
<reference evidence="2 3" key="1">
    <citation type="submission" date="2015-05" db="EMBL/GenBank/DDBJ databases">
        <authorList>
            <person name="Wang D.B."/>
            <person name="Wang M."/>
        </authorList>
    </citation>
    <scope>NUCLEOTIDE SEQUENCE [LARGE SCALE GENOMIC DNA]</scope>
    <source>
        <strain evidence="2">VL1</strain>
    </source>
</reference>
<gene>
    <name evidence="2" type="ORF">BN1708_005120</name>
</gene>
<protein>
    <submittedName>
        <fullName evidence="2">Uncharacterized protein</fullName>
    </submittedName>
</protein>
<dbReference type="AlphaFoldDB" id="A0A0G4M711"/>
<sequence>MADLPRLHIPKTPGNAQDPRQIPSTLRTSDLTLDEAVRARLRGVDLGIGARVLEALVPAEVNLKVVLVGQGVGDGLGLGGDLEDLLAHLVHGVLDAGALVLGKGLEGDGAGGVPGGVEAADVLLDGGEAVGEGPGPGGVDVGGEDAVPGLGQGGVRVADEAVEGRAGGLEDGELLDAARQGDAVAGDAGLDGARLLAVAQEGVRVRLAVDVEARPAVDGDANVGDRDVGVRVEEVGAEDGGVELGRVDGVLLGLDVNGVLDRVGGHDDRVVGDGVRRLNGTLEESADGHLGDGLHGAVLLDLEDADIVLAVAGRSEDRHDE</sequence>
<dbReference type="EMBL" id="CVQH01021306">
    <property type="protein sequence ID" value="CRK29992.1"/>
    <property type="molecule type" value="Genomic_DNA"/>
</dbReference>
<accession>A0A0G4M711</accession>
<proteinExistence type="predicted"/>
<evidence type="ECO:0000313" key="2">
    <source>
        <dbReference type="EMBL" id="CRK29992.1"/>
    </source>
</evidence>
<keyword evidence="3" id="KW-1185">Reference proteome</keyword>
<evidence type="ECO:0000256" key="1">
    <source>
        <dbReference type="SAM" id="MobiDB-lite"/>
    </source>
</evidence>
<feature type="region of interest" description="Disordered" evidence="1">
    <location>
        <begin position="1"/>
        <end position="23"/>
    </location>
</feature>
<evidence type="ECO:0000313" key="3">
    <source>
        <dbReference type="Proteomes" id="UP000044602"/>
    </source>
</evidence>
<dbReference type="Proteomes" id="UP000044602">
    <property type="component" value="Unassembled WGS sequence"/>
</dbReference>